<dbReference type="Gene3D" id="3.30.70.100">
    <property type="match status" value="1"/>
</dbReference>
<dbReference type="InterPro" id="IPR010920">
    <property type="entry name" value="LSM_dom_sf"/>
</dbReference>
<keyword evidence="6 8" id="KW-0472">Membrane</keyword>
<dbReference type="Pfam" id="PF00924">
    <property type="entry name" value="MS_channel_2nd"/>
    <property type="match status" value="1"/>
</dbReference>
<evidence type="ECO:0000313" key="11">
    <source>
        <dbReference type="EMBL" id="SDL71162.1"/>
    </source>
</evidence>
<dbReference type="Gene3D" id="2.30.30.60">
    <property type="match status" value="1"/>
</dbReference>
<feature type="region of interest" description="Disordered" evidence="7">
    <location>
        <begin position="368"/>
        <end position="416"/>
    </location>
</feature>
<evidence type="ECO:0000259" key="10">
    <source>
        <dbReference type="Pfam" id="PF21082"/>
    </source>
</evidence>
<organism evidence="11 12">
    <name type="scientific">Franzmannia pantelleriensis</name>
    <dbReference type="NCBI Taxonomy" id="48727"/>
    <lineage>
        <taxon>Bacteria</taxon>
        <taxon>Pseudomonadati</taxon>
        <taxon>Pseudomonadota</taxon>
        <taxon>Gammaproteobacteria</taxon>
        <taxon>Oceanospirillales</taxon>
        <taxon>Halomonadaceae</taxon>
        <taxon>Franzmannia</taxon>
    </lineage>
</organism>
<feature type="compositionally biased region" description="Polar residues" evidence="7">
    <location>
        <begin position="404"/>
        <end position="416"/>
    </location>
</feature>
<evidence type="ECO:0000256" key="7">
    <source>
        <dbReference type="SAM" id="MobiDB-lite"/>
    </source>
</evidence>
<keyword evidence="4 8" id="KW-0812">Transmembrane</keyword>
<evidence type="ECO:0000256" key="8">
    <source>
        <dbReference type="SAM" id="Phobius"/>
    </source>
</evidence>
<keyword evidence="5 8" id="KW-1133">Transmembrane helix</keyword>
<evidence type="ECO:0000256" key="4">
    <source>
        <dbReference type="ARBA" id="ARBA00022692"/>
    </source>
</evidence>
<dbReference type="Pfam" id="PF21082">
    <property type="entry name" value="MS_channel_3rd"/>
    <property type="match status" value="1"/>
</dbReference>
<protein>
    <submittedName>
        <fullName evidence="11">MscS family membrane protein</fullName>
    </submittedName>
</protein>
<comment type="similarity">
    <text evidence="2">Belongs to the MscS (TC 1.A.23) family.</text>
</comment>
<keyword evidence="3" id="KW-1003">Cell membrane</keyword>
<dbReference type="OrthoDB" id="9775207at2"/>
<dbReference type="GO" id="GO:0005886">
    <property type="term" value="C:plasma membrane"/>
    <property type="evidence" value="ECO:0007669"/>
    <property type="project" value="UniProtKB-SubCell"/>
</dbReference>
<name>A0A1G9MA46_9GAMM</name>
<dbReference type="InterPro" id="IPR045042">
    <property type="entry name" value="YnaI-like"/>
</dbReference>
<dbReference type="AlphaFoldDB" id="A0A1G9MA46"/>
<sequence length="416" mass="45996">MLELLAPLEAFAKDHLGLPHWLLAPLLILAVALLADLTAWLITWRLGPLLQRTRSRWDDAVVMAFRRPLRVWIWGFALLSVAAFLVARFELDWSDGEAIKIRSLFTLLMLAWVGLRMVKQVEQRLLFPPPGHPAKPIDASSASAISKVVGASVLVVVSLLALERLGVQLSGILAFGGVGGIMVGFAARDVLANFFSGLAVHLDDPFKVGDWIRSPDREIEGVVEDIGWRLTRIRTFDSRLLFVPNSAFSTITVENPSRMHHRRIFQTLGLRYQDMTQVRAVVAAIREMLESHEYIDHDQPMLVNFTGVGEHTLDVMLHVYTATTDWAEHQDIQQDVLLRIADILDEHDAALALPVRELTLNQAIALEASEHDTSSSDNAAAERPPEPGGDQPKGQGKLRGDEAASSSSNATQDNDA</sequence>
<dbReference type="PANTHER" id="PTHR43634">
    <property type="entry name" value="OW CONDUCTANCE MECHANOSENSITIVE CHANNEL"/>
    <property type="match status" value="1"/>
</dbReference>
<dbReference type="InterPro" id="IPR011014">
    <property type="entry name" value="MscS_channel_TM-2"/>
</dbReference>
<feature type="transmembrane region" description="Helical" evidence="8">
    <location>
        <begin position="167"/>
        <end position="187"/>
    </location>
</feature>
<reference evidence="12" key="1">
    <citation type="submission" date="2016-10" db="EMBL/GenBank/DDBJ databases">
        <authorList>
            <person name="Varghese N."/>
            <person name="Submissions S."/>
        </authorList>
    </citation>
    <scope>NUCLEOTIDE SEQUENCE [LARGE SCALE GENOMIC DNA]</scope>
    <source>
        <strain evidence="12">AAP</strain>
    </source>
</reference>
<feature type="transmembrane region" description="Helical" evidence="8">
    <location>
        <begin position="101"/>
        <end position="118"/>
    </location>
</feature>
<gene>
    <name evidence="11" type="ORF">SAMN05192555_106167</name>
</gene>
<evidence type="ECO:0000256" key="2">
    <source>
        <dbReference type="ARBA" id="ARBA00008017"/>
    </source>
</evidence>
<dbReference type="PANTHER" id="PTHR43634:SF2">
    <property type="entry name" value="LOW CONDUCTANCE MECHANOSENSITIVE CHANNEL YNAI"/>
    <property type="match status" value="1"/>
</dbReference>
<dbReference type="InterPro" id="IPR049278">
    <property type="entry name" value="MS_channel_C"/>
</dbReference>
<dbReference type="SUPFAM" id="SSF82861">
    <property type="entry name" value="Mechanosensitive channel protein MscS (YggB), transmembrane region"/>
    <property type="match status" value="1"/>
</dbReference>
<dbReference type="RefSeq" id="WP_089658252.1">
    <property type="nucleotide sequence ID" value="NZ_FNGH01000006.1"/>
</dbReference>
<feature type="transmembrane region" description="Helical" evidence="8">
    <location>
        <begin position="71"/>
        <end position="89"/>
    </location>
</feature>
<dbReference type="InterPro" id="IPR006685">
    <property type="entry name" value="MscS_channel_2nd"/>
</dbReference>
<feature type="domain" description="Mechanosensitive ion channel MscS C-terminal" evidence="10">
    <location>
        <begin position="274"/>
        <end position="349"/>
    </location>
</feature>
<evidence type="ECO:0000256" key="6">
    <source>
        <dbReference type="ARBA" id="ARBA00023136"/>
    </source>
</evidence>
<accession>A0A1G9MA46</accession>
<dbReference type="InterPro" id="IPR023408">
    <property type="entry name" value="MscS_beta-dom_sf"/>
</dbReference>
<dbReference type="Proteomes" id="UP000199107">
    <property type="component" value="Unassembled WGS sequence"/>
</dbReference>
<evidence type="ECO:0000256" key="5">
    <source>
        <dbReference type="ARBA" id="ARBA00022989"/>
    </source>
</evidence>
<keyword evidence="12" id="KW-1185">Reference proteome</keyword>
<dbReference type="EMBL" id="FNGH01000006">
    <property type="protein sequence ID" value="SDL71162.1"/>
    <property type="molecule type" value="Genomic_DNA"/>
</dbReference>
<dbReference type="Gene3D" id="1.10.287.1260">
    <property type="match status" value="1"/>
</dbReference>
<dbReference type="SUPFAM" id="SSF82689">
    <property type="entry name" value="Mechanosensitive channel protein MscS (YggB), C-terminal domain"/>
    <property type="match status" value="1"/>
</dbReference>
<evidence type="ECO:0000259" key="9">
    <source>
        <dbReference type="Pfam" id="PF00924"/>
    </source>
</evidence>
<evidence type="ECO:0000313" key="12">
    <source>
        <dbReference type="Proteomes" id="UP000199107"/>
    </source>
</evidence>
<comment type="subcellular location">
    <subcellularLocation>
        <location evidence="1">Cell membrane</location>
        <topology evidence="1">Multi-pass membrane protein</topology>
    </subcellularLocation>
</comment>
<feature type="transmembrane region" description="Helical" evidence="8">
    <location>
        <begin position="20"/>
        <end position="44"/>
    </location>
</feature>
<dbReference type="STRING" id="48727.SAMN05192555_106167"/>
<dbReference type="GO" id="GO:0008381">
    <property type="term" value="F:mechanosensitive monoatomic ion channel activity"/>
    <property type="evidence" value="ECO:0007669"/>
    <property type="project" value="UniProtKB-ARBA"/>
</dbReference>
<dbReference type="InterPro" id="IPR011066">
    <property type="entry name" value="MscS_channel_C_sf"/>
</dbReference>
<feature type="domain" description="Mechanosensitive ion channel MscS" evidence="9">
    <location>
        <begin position="189"/>
        <end position="258"/>
    </location>
</feature>
<dbReference type="SUPFAM" id="SSF50182">
    <property type="entry name" value="Sm-like ribonucleoproteins"/>
    <property type="match status" value="1"/>
</dbReference>
<evidence type="ECO:0000256" key="1">
    <source>
        <dbReference type="ARBA" id="ARBA00004651"/>
    </source>
</evidence>
<evidence type="ECO:0000256" key="3">
    <source>
        <dbReference type="ARBA" id="ARBA00022475"/>
    </source>
</evidence>
<proteinExistence type="inferred from homology"/>